<sequence>MFTATFFLASWANINVGVVFQLVHLFNFELTLTDGDISSI</sequence>
<organism evidence="1 2">
    <name type="scientific">Pseudolactococcus chungangensis CAU 28 = DSM 22330</name>
    <dbReference type="NCBI Taxonomy" id="1122154"/>
    <lineage>
        <taxon>Bacteria</taxon>
        <taxon>Bacillati</taxon>
        <taxon>Bacillota</taxon>
        <taxon>Bacilli</taxon>
        <taxon>Lactobacillales</taxon>
        <taxon>Streptococcaceae</taxon>
        <taxon>Pseudolactococcus</taxon>
    </lineage>
</organism>
<reference evidence="1 2" key="1">
    <citation type="submission" date="2014-12" db="EMBL/GenBank/DDBJ databases">
        <title>Draft genome sequences of 10 type strains of Lactococcus.</title>
        <authorList>
            <person name="Sun Z."/>
            <person name="Zhong Z."/>
            <person name="Liu W."/>
            <person name="Zhang W."/>
            <person name="Zhang H."/>
        </authorList>
    </citation>
    <scope>NUCLEOTIDE SEQUENCE [LARGE SCALE GENOMIC DNA]</scope>
    <source>
        <strain evidence="1 2">DSM 22330</strain>
    </source>
</reference>
<name>A0ABX4I4Z1_9LACT</name>
<evidence type="ECO:0000313" key="2">
    <source>
        <dbReference type="Proteomes" id="UP000218979"/>
    </source>
</evidence>
<dbReference type="EMBL" id="JXJT01000024">
    <property type="protein sequence ID" value="PCS01131.1"/>
    <property type="molecule type" value="Genomic_DNA"/>
</dbReference>
<accession>A0ABX4I4Z1</accession>
<dbReference type="Proteomes" id="UP000218979">
    <property type="component" value="Unassembled WGS sequence"/>
</dbReference>
<gene>
    <name evidence="1" type="ORF">RR45_GL001135</name>
</gene>
<evidence type="ECO:0000313" key="1">
    <source>
        <dbReference type="EMBL" id="PCS01131.1"/>
    </source>
</evidence>
<keyword evidence="2" id="KW-1185">Reference proteome</keyword>
<protein>
    <submittedName>
        <fullName evidence="1">Uncharacterized protein</fullName>
    </submittedName>
</protein>
<comment type="caution">
    <text evidence="1">The sequence shown here is derived from an EMBL/GenBank/DDBJ whole genome shotgun (WGS) entry which is preliminary data.</text>
</comment>
<proteinExistence type="predicted"/>